<feature type="non-terminal residue" evidence="1">
    <location>
        <position position="1"/>
    </location>
</feature>
<name>A0A6A6GSP7_VIRVR</name>
<proteinExistence type="predicted"/>
<sequence>LYSQCQGYVLPGICTLIPIQQEYIKRSKIGNRWDYGWLALRRTMSLPDNVNWDQETVYKCVFTLLCAMDTHNQTVKASTDAKMTGPQIGLLPKCSADCLE</sequence>
<accession>A0A6A6GSP7</accession>
<dbReference type="Gene3D" id="3.40.220.10">
    <property type="entry name" value="Leucine Aminopeptidase, subunit E, domain 1"/>
    <property type="match status" value="1"/>
</dbReference>
<evidence type="ECO:0000313" key="2">
    <source>
        <dbReference type="Proteomes" id="UP000800092"/>
    </source>
</evidence>
<dbReference type="EMBL" id="ML991891">
    <property type="protein sequence ID" value="KAF2228794.1"/>
    <property type="molecule type" value="Genomic_DNA"/>
</dbReference>
<protein>
    <submittedName>
        <fullName evidence="1">Uncharacterized protein</fullName>
    </submittedName>
</protein>
<reference evidence="1" key="1">
    <citation type="journal article" date="2020" name="Stud. Mycol.">
        <title>101 Dothideomycetes genomes: a test case for predicting lifestyles and emergence of pathogens.</title>
        <authorList>
            <person name="Haridas S."/>
            <person name="Albert R."/>
            <person name="Binder M."/>
            <person name="Bloem J."/>
            <person name="Labutti K."/>
            <person name="Salamov A."/>
            <person name="Andreopoulos B."/>
            <person name="Baker S."/>
            <person name="Barry K."/>
            <person name="Bills G."/>
            <person name="Bluhm B."/>
            <person name="Cannon C."/>
            <person name="Castanera R."/>
            <person name="Culley D."/>
            <person name="Daum C."/>
            <person name="Ezra D."/>
            <person name="Gonzalez J."/>
            <person name="Henrissat B."/>
            <person name="Kuo A."/>
            <person name="Liang C."/>
            <person name="Lipzen A."/>
            <person name="Lutzoni F."/>
            <person name="Magnuson J."/>
            <person name="Mondo S."/>
            <person name="Nolan M."/>
            <person name="Ohm R."/>
            <person name="Pangilinan J."/>
            <person name="Park H.-J."/>
            <person name="Ramirez L."/>
            <person name="Alfaro M."/>
            <person name="Sun H."/>
            <person name="Tritt A."/>
            <person name="Yoshinaga Y."/>
            <person name="Zwiers L.-H."/>
            <person name="Turgeon B."/>
            <person name="Goodwin S."/>
            <person name="Spatafora J."/>
            <person name="Crous P."/>
            <person name="Grigoriev I."/>
        </authorList>
    </citation>
    <scope>NUCLEOTIDE SEQUENCE</scope>
    <source>
        <strain evidence="1">Tuck. ex Michener</strain>
    </source>
</reference>
<dbReference type="AlphaFoldDB" id="A0A6A6GSP7"/>
<evidence type="ECO:0000313" key="1">
    <source>
        <dbReference type="EMBL" id="KAF2228794.1"/>
    </source>
</evidence>
<dbReference type="Proteomes" id="UP000800092">
    <property type="component" value="Unassembled WGS sequence"/>
</dbReference>
<dbReference type="InterPro" id="IPR043472">
    <property type="entry name" value="Macro_dom-like"/>
</dbReference>
<gene>
    <name evidence="1" type="ORF">EV356DRAFT_457037</name>
</gene>
<organism evidence="1 2">
    <name type="scientific">Viridothelium virens</name>
    <name type="common">Speckled blister lichen</name>
    <name type="synonym">Trypethelium virens</name>
    <dbReference type="NCBI Taxonomy" id="1048519"/>
    <lineage>
        <taxon>Eukaryota</taxon>
        <taxon>Fungi</taxon>
        <taxon>Dikarya</taxon>
        <taxon>Ascomycota</taxon>
        <taxon>Pezizomycotina</taxon>
        <taxon>Dothideomycetes</taxon>
        <taxon>Dothideomycetes incertae sedis</taxon>
        <taxon>Trypetheliales</taxon>
        <taxon>Trypetheliaceae</taxon>
        <taxon>Viridothelium</taxon>
    </lineage>
</organism>
<dbReference type="OrthoDB" id="6082470at2759"/>
<keyword evidence="2" id="KW-1185">Reference proteome</keyword>